<dbReference type="PANTHER" id="PTHR31290:SF5">
    <property type="entry name" value="UV-DAMAGE ENDONUCLEASE"/>
    <property type="match status" value="1"/>
</dbReference>
<dbReference type="AlphaFoldDB" id="A0A6C0JRW3"/>
<accession>A0A6C0JRW3</accession>
<dbReference type="InterPro" id="IPR004601">
    <property type="entry name" value="UvdE"/>
</dbReference>
<evidence type="ECO:0000256" key="4">
    <source>
        <dbReference type="ARBA" id="ARBA00022769"/>
    </source>
</evidence>
<keyword evidence="2" id="KW-0255">Endonuclease</keyword>
<evidence type="ECO:0000256" key="2">
    <source>
        <dbReference type="ARBA" id="ARBA00022759"/>
    </source>
</evidence>
<dbReference type="GO" id="GO:0016787">
    <property type="term" value="F:hydrolase activity"/>
    <property type="evidence" value="ECO:0007669"/>
    <property type="project" value="UniProtKB-KW"/>
</dbReference>
<proteinExistence type="predicted"/>
<keyword evidence="6" id="KW-0234">DNA repair</keyword>
<dbReference type="GO" id="GO:0009411">
    <property type="term" value="P:response to UV"/>
    <property type="evidence" value="ECO:0007669"/>
    <property type="project" value="InterPro"/>
</dbReference>
<evidence type="ECO:0000256" key="5">
    <source>
        <dbReference type="ARBA" id="ARBA00022801"/>
    </source>
</evidence>
<protein>
    <recommendedName>
        <fullName evidence="8">UV damage repair endonuclease</fullName>
    </recommendedName>
</protein>
<dbReference type="NCBIfam" id="TIGR00629">
    <property type="entry name" value="uvde"/>
    <property type="match status" value="1"/>
</dbReference>
<dbReference type="GO" id="GO:0004519">
    <property type="term" value="F:endonuclease activity"/>
    <property type="evidence" value="ECO:0007669"/>
    <property type="project" value="UniProtKB-KW"/>
</dbReference>
<keyword evidence="5" id="KW-0378">Hydrolase</keyword>
<dbReference type="GO" id="GO:0006289">
    <property type="term" value="P:nucleotide-excision repair"/>
    <property type="evidence" value="ECO:0007669"/>
    <property type="project" value="InterPro"/>
</dbReference>
<dbReference type="InterPro" id="IPR036237">
    <property type="entry name" value="Xyl_isomerase-like_sf"/>
</dbReference>
<dbReference type="SUPFAM" id="SSF51658">
    <property type="entry name" value="Xylose isomerase-like"/>
    <property type="match status" value="1"/>
</dbReference>
<evidence type="ECO:0000256" key="1">
    <source>
        <dbReference type="ARBA" id="ARBA00022722"/>
    </source>
</evidence>
<dbReference type="Pfam" id="PF03851">
    <property type="entry name" value="UvdE"/>
    <property type="match status" value="1"/>
</dbReference>
<dbReference type="EMBL" id="MN740684">
    <property type="protein sequence ID" value="QHU07440.1"/>
    <property type="molecule type" value="Genomic_DNA"/>
</dbReference>
<dbReference type="Gene3D" id="3.20.20.150">
    <property type="entry name" value="Divalent-metal-dependent TIM barrel enzymes"/>
    <property type="match status" value="1"/>
</dbReference>
<reference evidence="7" key="1">
    <citation type="journal article" date="2020" name="Nature">
        <title>Giant virus diversity and host interactions through global metagenomics.</title>
        <authorList>
            <person name="Schulz F."/>
            <person name="Roux S."/>
            <person name="Paez-Espino D."/>
            <person name="Jungbluth S."/>
            <person name="Walsh D.A."/>
            <person name="Denef V.J."/>
            <person name="McMahon K.D."/>
            <person name="Konstantinidis K.T."/>
            <person name="Eloe-Fadrosh E.A."/>
            <person name="Kyrpides N.C."/>
            <person name="Woyke T."/>
        </authorList>
    </citation>
    <scope>NUCLEOTIDE SEQUENCE</scope>
    <source>
        <strain evidence="7">GVMAG-S-1040241-154</strain>
    </source>
</reference>
<evidence type="ECO:0008006" key="8">
    <source>
        <dbReference type="Google" id="ProtNLM"/>
    </source>
</evidence>
<sequence>MSINKDIQLGLCCLNIELREKKPTIFSSRRVTLKTLEEKGIDNLKNKIINNLKDVLKLMDWNQENGIKVFRLSSEMFPHYSNSKAEDYTLDFAKDLLKEIGDKSKKLNQRLTFHPGPFNCLGSPHLNVIEHTICDLKYHADILDLMELDQNSVMVIHGGGIYGNKEKTLERWCENYLKLPENIKNRLVLENCEKNFSVKDCLIVSEKVNVPIVFDTHHYSCYNKLHPDEKFEEPDYYIPKILETWNKRNIKVKFHVSEQGNGKIGHHSDYIEVLPEYLLEIPKKFGQPIDIMIEAKMKEKAIMKLYDKYPYLNCKI</sequence>
<dbReference type="PANTHER" id="PTHR31290">
    <property type="entry name" value="UV-DAMAGE ENDONUCLEASE"/>
    <property type="match status" value="1"/>
</dbReference>
<evidence type="ECO:0000256" key="3">
    <source>
        <dbReference type="ARBA" id="ARBA00022763"/>
    </source>
</evidence>
<organism evidence="7">
    <name type="scientific">viral metagenome</name>
    <dbReference type="NCBI Taxonomy" id="1070528"/>
    <lineage>
        <taxon>unclassified sequences</taxon>
        <taxon>metagenomes</taxon>
        <taxon>organismal metagenomes</taxon>
    </lineage>
</organism>
<name>A0A6C0JRW3_9ZZZZ</name>
<keyword evidence="4" id="KW-0228">DNA excision</keyword>
<keyword evidence="3" id="KW-0227">DNA damage</keyword>
<keyword evidence="1" id="KW-0540">Nuclease</keyword>
<evidence type="ECO:0000313" key="7">
    <source>
        <dbReference type="EMBL" id="QHU07440.1"/>
    </source>
</evidence>
<evidence type="ECO:0000256" key="6">
    <source>
        <dbReference type="ARBA" id="ARBA00023204"/>
    </source>
</evidence>